<reference evidence="8 9" key="1">
    <citation type="submission" date="2021-03" db="EMBL/GenBank/DDBJ databases">
        <title>Sequencing the genomes of 1000 actinobacteria strains.</title>
        <authorList>
            <person name="Klenk H.-P."/>
        </authorList>
    </citation>
    <scope>NUCLEOTIDE SEQUENCE [LARGE SCALE GENOMIC DNA]</scope>
    <source>
        <strain evidence="8 9">DSM 15797</strain>
    </source>
</reference>
<feature type="transmembrane region" description="Helical" evidence="6">
    <location>
        <begin position="345"/>
        <end position="364"/>
    </location>
</feature>
<comment type="subcellular location">
    <subcellularLocation>
        <location evidence="1">Cell membrane</location>
        <topology evidence="1">Multi-pass membrane protein</topology>
    </subcellularLocation>
</comment>
<dbReference type="EMBL" id="JAGIOF010000001">
    <property type="protein sequence ID" value="MBP2385867.1"/>
    <property type="molecule type" value="Genomic_DNA"/>
</dbReference>
<evidence type="ECO:0000256" key="2">
    <source>
        <dbReference type="ARBA" id="ARBA00022475"/>
    </source>
</evidence>
<dbReference type="Pfam" id="PF07690">
    <property type="entry name" value="MFS_1"/>
    <property type="match status" value="1"/>
</dbReference>
<evidence type="ECO:0000313" key="8">
    <source>
        <dbReference type="EMBL" id="MBP2385867.1"/>
    </source>
</evidence>
<dbReference type="InterPro" id="IPR020846">
    <property type="entry name" value="MFS_dom"/>
</dbReference>
<feature type="transmembrane region" description="Helical" evidence="6">
    <location>
        <begin position="107"/>
        <end position="125"/>
    </location>
</feature>
<keyword evidence="5 6" id="KW-0472">Membrane</keyword>
<feature type="transmembrane region" description="Helical" evidence="6">
    <location>
        <begin position="146"/>
        <end position="168"/>
    </location>
</feature>
<dbReference type="InterPro" id="IPR011701">
    <property type="entry name" value="MFS"/>
</dbReference>
<evidence type="ECO:0000256" key="3">
    <source>
        <dbReference type="ARBA" id="ARBA00022692"/>
    </source>
</evidence>
<feature type="transmembrane region" description="Helical" evidence="6">
    <location>
        <begin position="174"/>
        <end position="193"/>
    </location>
</feature>
<feature type="transmembrane region" description="Helical" evidence="6">
    <location>
        <begin position="48"/>
        <end position="69"/>
    </location>
</feature>
<dbReference type="SUPFAM" id="SSF103473">
    <property type="entry name" value="MFS general substrate transporter"/>
    <property type="match status" value="1"/>
</dbReference>
<keyword evidence="4 6" id="KW-1133">Transmembrane helix</keyword>
<name>A0ABS4XBL7_9MICC</name>
<proteinExistence type="predicted"/>
<feature type="transmembrane region" description="Helical" evidence="6">
    <location>
        <begin position="284"/>
        <end position="305"/>
    </location>
</feature>
<comment type="caution">
    <text evidence="8">The sequence shown here is derived from an EMBL/GenBank/DDBJ whole genome shotgun (WGS) entry which is preliminary data.</text>
</comment>
<accession>A0ABS4XBL7</accession>
<dbReference type="InterPro" id="IPR036259">
    <property type="entry name" value="MFS_trans_sf"/>
</dbReference>
<keyword evidence="9" id="KW-1185">Reference proteome</keyword>
<dbReference type="PANTHER" id="PTHR23513:SF11">
    <property type="entry name" value="STAPHYLOFERRIN A TRANSPORTER"/>
    <property type="match status" value="1"/>
</dbReference>
<evidence type="ECO:0000256" key="1">
    <source>
        <dbReference type="ARBA" id="ARBA00004651"/>
    </source>
</evidence>
<feature type="transmembrane region" description="Helical" evidence="6">
    <location>
        <begin position="221"/>
        <end position="242"/>
    </location>
</feature>
<feature type="transmembrane region" description="Helical" evidence="6">
    <location>
        <begin position="370"/>
        <end position="394"/>
    </location>
</feature>
<evidence type="ECO:0000256" key="6">
    <source>
        <dbReference type="SAM" id="Phobius"/>
    </source>
</evidence>
<evidence type="ECO:0000313" key="9">
    <source>
        <dbReference type="Proteomes" id="UP001296993"/>
    </source>
</evidence>
<evidence type="ECO:0000256" key="4">
    <source>
        <dbReference type="ARBA" id="ARBA00022989"/>
    </source>
</evidence>
<dbReference type="Proteomes" id="UP001296993">
    <property type="component" value="Unassembled WGS sequence"/>
</dbReference>
<keyword evidence="3 6" id="KW-0812">Transmembrane</keyword>
<protein>
    <submittedName>
        <fullName evidence="8">MFS family permease</fullName>
    </submittedName>
</protein>
<sequence length="432" mass="45034">MNSIKEASAVLRHRQFRSFWTGRVISSLGSAAAPIAVAFAALEAGGGVEWLGFILALNIAPQVLLLLVGGVLGDRVRRDRVMVAANAASGVVQVAMAILILTGEAELWMLATSVFLLGVASAFFQPASQGSIVQLVPPEQRVAANAVLRLPLNVAKVLGPALGGLVVALVGPGWALAFNACTFLLSVFFLASIRLPQPLKSKASGLSAFRTGWNEFSARRWYVIMVAQSTVTVLMWLVGFQLCGPVVSHSSLGGAFAWGLISGGFAFGLVGGSLVAVAVRPRRVGITVSLCLAAQALPLVALAFVAPIWVIVGAAVLAGIALDISIVSWSAFFQEQIPEGLQSRLSSISTFGQLLPVPIGYVLFGLLSGYVSNTVMVSLMSGILVVAALLPLLLPSIRQLRLGQMVDESMVGGGDPLLPDLLMRGAKGEGST</sequence>
<dbReference type="Gene3D" id="1.20.1250.20">
    <property type="entry name" value="MFS general substrate transporter like domains"/>
    <property type="match status" value="1"/>
</dbReference>
<feature type="transmembrane region" description="Helical" evidence="6">
    <location>
        <begin position="311"/>
        <end position="333"/>
    </location>
</feature>
<evidence type="ECO:0000256" key="5">
    <source>
        <dbReference type="ARBA" id="ARBA00023136"/>
    </source>
</evidence>
<evidence type="ECO:0000259" key="7">
    <source>
        <dbReference type="PROSITE" id="PS50850"/>
    </source>
</evidence>
<dbReference type="CDD" id="cd06173">
    <property type="entry name" value="MFS_MefA_like"/>
    <property type="match status" value="1"/>
</dbReference>
<gene>
    <name evidence="8" type="ORF">JOF47_001378</name>
</gene>
<organism evidence="8 9">
    <name type="scientific">Paeniglutamicibacter kerguelensis</name>
    <dbReference type="NCBI Taxonomy" id="254788"/>
    <lineage>
        <taxon>Bacteria</taxon>
        <taxon>Bacillati</taxon>
        <taxon>Actinomycetota</taxon>
        <taxon>Actinomycetes</taxon>
        <taxon>Micrococcales</taxon>
        <taxon>Micrococcaceae</taxon>
        <taxon>Paeniglutamicibacter</taxon>
    </lineage>
</organism>
<keyword evidence="2" id="KW-1003">Cell membrane</keyword>
<feature type="transmembrane region" description="Helical" evidence="6">
    <location>
        <begin position="81"/>
        <end position="101"/>
    </location>
</feature>
<feature type="transmembrane region" description="Helical" evidence="6">
    <location>
        <begin position="20"/>
        <end position="42"/>
    </location>
</feature>
<dbReference type="InterPro" id="IPR022324">
    <property type="entry name" value="Bacilysin_exporter_BacE_put"/>
</dbReference>
<dbReference type="PRINTS" id="PR01988">
    <property type="entry name" value="EXPORTERBACE"/>
</dbReference>
<dbReference type="PROSITE" id="PS50850">
    <property type="entry name" value="MFS"/>
    <property type="match status" value="1"/>
</dbReference>
<dbReference type="RefSeq" id="WP_209996832.1">
    <property type="nucleotide sequence ID" value="NZ_BAAAJY010000003.1"/>
</dbReference>
<feature type="transmembrane region" description="Helical" evidence="6">
    <location>
        <begin position="254"/>
        <end position="277"/>
    </location>
</feature>
<dbReference type="PANTHER" id="PTHR23513">
    <property type="entry name" value="INTEGRAL MEMBRANE EFFLUX PROTEIN-RELATED"/>
    <property type="match status" value="1"/>
</dbReference>
<feature type="domain" description="Major facilitator superfamily (MFS) profile" evidence="7">
    <location>
        <begin position="1"/>
        <end position="399"/>
    </location>
</feature>